<organism evidence="1 2">
    <name type="scientific">Suillus subaureus</name>
    <dbReference type="NCBI Taxonomy" id="48587"/>
    <lineage>
        <taxon>Eukaryota</taxon>
        <taxon>Fungi</taxon>
        <taxon>Dikarya</taxon>
        <taxon>Basidiomycota</taxon>
        <taxon>Agaricomycotina</taxon>
        <taxon>Agaricomycetes</taxon>
        <taxon>Agaricomycetidae</taxon>
        <taxon>Boletales</taxon>
        <taxon>Suillineae</taxon>
        <taxon>Suillaceae</taxon>
        <taxon>Suillus</taxon>
    </lineage>
</organism>
<proteinExistence type="predicted"/>
<sequence length="137" mass="15260">MGSLQWHMHTFGSSDYDVSDGCSDWDSDTSSSSRQMHLDLQCSHCSVSIDSTDSFGPVYPLDAFLESTVALEDLPDAYELAVTLDDFVCSDSDDLEPEPETEYNDEKLLILNTPNALYQLFHKDKLQVRVAASLPSK</sequence>
<protein>
    <submittedName>
        <fullName evidence="1">Uncharacterized protein</fullName>
    </submittedName>
</protein>
<accession>A0A9P7JEU8</accession>
<dbReference type="GeneID" id="64638526"/>
<reference evidence="1" key="1">
    <citation type="journal article" date="2020" name="New Phytol.">
        <title>Comparative genomics reveals dynamic genome evolution in host specialist ectomycorrhizal fungi.</title>
        <authorList>
            <person name="Lofgren L.A."/>
            <person name="Nguyen N.H."/>
            <person name="Vilgalys R."/>
            <person name="Ruytinx J."/>
            <person name="Liao H.L."/>
            <person name="Branco S."/>
            <person name="Kuo A."/>
            <person name="LaButti K."/>
            <person name="Lipzen A."/>
            <person name="Andreopoulos W."/>
            <person name="Pangilinan J."/>
            <person name="Riley R."/>
            <person name="Hundley H."/>
            <person name="Na H."/>
            <person name="Barry K."/>
            <person name="Grigoriev I.V."/>
            <person name="Stajich J.E."/>
            <person name="Kennedy P.G."/>
        </authorList>
    </citation>
    <scope>NUCLEOTIDE SEQUENCE</scope>
    <source>
        <strain evidence="1">MN1</strain>
    </source>
</reference>
<dbReference type="AlphaFoldDB" id="A0A9P7JEU8"/>
<gene>
    <name evidence="1" type="ORF">BJ212DRAFT_98449</name>
</gene>
<evidence type="ECO:0000313" key="2">
    <source>
        <dbReference type="Proteomes" id="UP000807769"/>
    </source>
</evidence>
<dbReference type="Proteomes" id="UP000807769">
    <property type="component" value="Unassembled WGS sequence"/>
</dbReference>
<dbReference type="EMBL" id="JABBWG010000011">
    <property type="protein sequence ID" value="KAG1818551.1"/>
    <property type="molecule type" value="Genomic_DNA"/>
</dbReference>
<dbReference type="OrthoDB" id="2645353at2759"/>
<name>A0A9P7JEU8_9AGAM</name>
<dbReference type="RefSeq" id="XP_041194423.1">
    <property type="nucleotide sequence ID" value="XM_041344510.1"/>
</dbReference>
<keyword evidence="2" id="KW-1185">Reference proteome</keyword>
<evidence type="ECO:0000313" key="1">
    <source>
        <dbReference type="EMBL" id="KAG1818551.1"/>
    </source>
</evidence>
<comment type="caution">
    <text evidence="1">The sequence shown here is derived from an EMBL/GenBank/DDBJ whole genome shotgun (WGS) entry which is preliminary data.</text>
</comment>